<protein>
    <recommendedName>
        <fullName evidence="6">Transcription antitermination protein NusB</fullName>
    </recommendedName>
    <alternativeName>
        <fullName evidence="6">Antitermination factor NusB</fullName>
    </alternativeName>
</protein>
<dbReference type="HAMAP" id="MF_00073">
    <property type="entry name" value="NusB"/>
    <property type="match status" value="1"/>
</dbReference>
<gene>
    <name evidence="6" type="primary">nusB</name>
    <name evidence="9" type="ORF">SAMN02745728_00786</name>
</gene>
<dbReference type="InterPro" id="IPR035926">
    <property type="entry name" value="NusB-like_sf"/>
</dbReference>
<comment type="similarity">
    <text evidence="1 6">Belongs to the NusB family.</text>
</comment>
<dbReference type="STRING" id="1121455.SAMN02745728_00786"/>
<reference evidence="9 10" key="1">
    <citation type="submission" date="2016-12" db="EMBL/GenBank/DDBJ databases">
        <authorList>
            <person name="Song W.-J."/>
            <person name="Kurnit D.M."/>
        </authorList>
    </citation>
    <scope>NUCLEOTIDE SEQUENCE [LARGE SCALE GENOMIC DNA]</scope>
    <source>
        <strain evidence="9 10">DSM 11393</strain>
    </source>
</reference>
<evidence type="ECO:0000313" key="9">
    <source>
        <dbReference type="EMBL" id="SHN56399.1"/>
    </source>
</evidence>
<dbReference type="GO" id="GO:0006353">
    <property type="term" value="P:DNA-templated transcription termination"/>
    <property type="evidence" value="ECO:0007669"/>
    <property type="project" value="UniProtKB-UniRule"/>
</dbReference>
<dbReference type="GO" id="GO:0005829">
    <property type="term" value="C:cytosol"/>
    <property type="evidence" value="ECO:0007669"/>
    <property type="project" value="TreeGrafter"/>
</dbReference>
<dbReference type="GO" id="GO:0003723">
    <property type="term" value="F:RNA binding"/>
    <property type="evidence" value="ECO:0007669"/>
    <property type="project" value="UniProtKB-UniRule"/>
</dbReference>
<feature type="compositionally biased region" description="Polar residues" evidence="7">
    <location>
        <begin position="1"/>
        <end position="19"/>
    </location>
</feature>
<dbReference type="Pfam" id="PF01029">
    <property type="entry name" value="NusB"/>
    <property type="match status" value="1"/>
</dbReference>
<dbReference type="OrthoDB" id="9797817at2"/>
<organism evidence="9 10">
    <name type="scientific">Desulfovibrio litoralis DSM 11393</name>
    <dbReference type="NCBI Taxonomy" id="1121455"/>
    <lineage>
        <taxon>Bacteria</taxon>
        <taxon>Pseudomonadati</taxon>
        <taxon>Thermodesulfobacteriota</taxon>
        <taxon>Desulfovibrionia</taxon>
        <taxon>Desulfovibrionales</taxon>
        <taxon>Desulfovibrionaceae</taxon>
        <taxon>Desulfovibrio</taxon>
    </lineage>
</organism>
<dbReference type="InterPro" id="IPR006027">
    <property type="entry name" value="NusB_RsmB_TIM44"/>
</dbReference>
<comment type="function">
    <text evidence="6">Involved in transcription antitermination. Required for transcription of ribosomal RNA (rRNA) genes. Binds specifically to the boxA antiterminator sequence of the ribosomal RNA (rrn) operons.</text>
</comment>
<evidence type="ECO:0000313" key="10">
    <source>
        <dbReference type="Proteomes" id="UP000186469"/>
    </source>
</evidence>
<evidence type="ECO:0000256" key="3">
    <source>
        <dbReference type="ARBA" id="ARBA00022884"/>
    </source>
</evidence>
<feature type="region of interest" description="Disordered" evidence="7">
    <location>
        <begin position="1"/>
        <end position="26"/>
    </location>
</feature>
<evidence type="ECO:0000256" key="1">
    <source>
        <dbReference type="ARBA" id="ARBA00005952"/>
    </source>
</evidence>
<keyword evidence="10" id="KW-1185">Reference proteome</keyword>
<name>A0A1M7SD31_9BACT</name>
<dbReference type="RefSeq" id="WP_072696475.1">
    <property type="nucleotide sequence ID" value="NZ_FRDI01000003.1"/>
</dbReference>
<dbReference type="NCBIfam" id="TIGR01951">
    <property type="entry name" value="nusB"/>
    <property type="match status" value="1"/>
</dbReference>
<keyword evidence="3 6" id="KW-0694">RNA-binding</keyword>
<dbReference type="EMBL" id="FRDI01000003">
    <property type="protein sequence ID" value="SHN56399.1"/>
    <property type="molecule type" value="Genomic_DNA"/>
</dbReference>
<dbReference type="Proteomes" id="UP000186469">
    <property type="component" value="Unassembled WGS sequence"/>
</dbReference>
<dbReference type="InterPro" id="IPR011605">
    <property type="entry name" value="NusB_fam"/>
</dbReference>
<accession>A0A1M7SD31</accession>
<feature type="domain" description="NusB/RsmB/TIM44" evidence="8">
    <location>
        <begin position="26"/>
        <end position="158"/>
    </location>
</feature>
<evidence type="ECO:0000256" key="2">
    <source>
        <dbReference type="ARBA" id="ARBA00022814"/>
    </source>
</evidence>
<sequence length="162" mass="18355">MSKTNDTKSQTGGTKSSQPKNASRKNARAKAFQVLYGLTFSQIDNEEKLKSAFLSVPSKEENEDNNIEQSGYAWDLVYGVWLSLNDLDKNIATFSQHWRIERMGKVEITILRIAMFEILYRDDIPHKVAINEALELSKLFAEENSKGFINGILDGVIKHSNN</sequence>
<dbReference type="Gene3D" id="1.10.940.10">
    <property type="entry name" value="NusB-like"/>
    <property type="match status" value="1"/>
</dbReference>
<dbReference type="AlphaFoldDB" id="A0A1M7SD31"/>
<evidence type="ECO:0000259" key="8">
    <source>
        <dbReference type="Pfam" id="PF01029"/>
    </source>
</evidence>
<dbReference type="PANTHER" id="PTHR11078:SF3">
    <property type="entry name" value="ANTITERMINATION NUSB DOMAIN-CONTAINING PROTEIN"/>
    <property type="match status" value="1"/>
</dbReference>
<keyword evidence="2 6" id="KW-0889">Transcription antitermination</keyword>
<keyword evidence="5 6" id="KW-0804">Transcription</keyword>
<proteinExistence type="inferred from homology"/>
<dbReference type="SUPFAM" id="SSF48013">
    <property type="entry name" value="NusB-like"/>
    <property type="match status" value="1"/>
</dbReference>
<dbReference type="GO" id="GO:0031564">
    <property type="term" value="P:transcription antitermination"/>
    <property type="evidence" value="ECO:0007669"/>
    <property type="project" value="UniProtKB-KW"/>
</dbReference>
<dbReference type="PANTHER" id="PTHR11078">
    <property type="entry name" value="N UTILIZATION SUBSTANCE PROTEIN B-RELATED"/>
    <property type="match status" value="1"/>
</dbReference>
<evidence type="ECO:0000256" key="6">
    <source>
        <dbReference type="HAMAP-Rule" id="MF_00073"/>
    </source>
</evidence>
<evidence type="ECO:0000256" key="5">
    <source>
        <dbReference type="ARBA" id="ARBA00023163"/>
    </source>
</evidence>
<evidence type="ECO:0000256" key="4">
    <source>
        <dbReference type="ARBA" id="ARBA00023015"/>
    </source>
</evidence>
<keyword evidence="4 6" id="KW-0805">Transcription regulation</keyword>
<evidence type="ECO:0000256" key="7">
    <source>
        <dbReference type="SAM" id="MobiDB-lite"/>
    </source>
</evidence>